<evidence type="ECO:0000313" key="2">
    <source>
        <dbReference type="EMBL" id="VDO70432.1"/>
    </source>
</evidence>
<dbReference type="OrthoDB" id="6252479at2759"/>
<proteinExistence type="predicted"/>
<name>A0A183FJ33_HELPZ</name>
<dbReference type="WBParaSite" id="HPBE_0000697601-mRNA-1">
    <property type="protein sequence ID" value="HPBE_0000697601-mRNA-1"/>
    <property type="gene ID" value="HPBE_0000697601"/>
</dbReference>
<dbReference type="Proteomes" id="UP000050761">
    <property type="component" value="Unassembled WGS sequence"/>
</dbReference>
<keyword evidence="3" id="KW-1185">Reference proteome</keyword>
<evidence type="ECO:0000313" key="3">
    <source>
        <dbReference type="Proteomes" id="UP000050761"/>
    </source>
</evidence>
<gene>
    <name evidence="2" type="ORF">HPBE_LOCUS6977</name>
</gene>
<dbReference type="EMBL" id="UZAH01025784">
    <property type="protein sequence ID" value="VDO70432.1"/>
    <property type="molecule type" value="Genomic_DNA"/>
</dbReference>
<feature type="signal peptide" evidence="1">
    <location>
        <begin position="1"/>
        <end position="16"/>
    </location>
</feature>
<accession>A0A3P8BEU0</accession>
<evidence type="ECO:0000256" key="1">
    <source>
        <dbReference type="SAM" id="SignalP"/>
    </source>
</evidence>
<dbReference type="AlphaFoldDB" id="A0A183FJ33"/>
<evidence type="ECO:0000313" key="4">
    <source>
        <dbReference type="WBParaSite" id="HPBE_0000697601-mRNA-1"/>
    </source>
</evidence>
<accession>A0A183FJ33</accession>
<sequence length="88" mass="9520">MLLPLYALLLLRSVGGITFVVPESAPTGHVVGYVAGRPTLATQPKYFIVFPDATSEKTVAGGRAAEDEDFTHLGKVTYARFALFFRTS</sequence>
<keyword evidence="1" id="KW-0732">Signal</keyword>
<feature type="chain" id="PRO_5044551445" evidence="1">
    <location>
        <begin position="17"/>
        <end position="88"/>
    </location>
</feature>
<reference evidence="4" key="2">
    <citation type="submission" date="2019-09" db="UniProtKB">
        <authorList>
            <consortium name="WormBaseParasite"/>
        </authorList>
    </citation>
    <scope>IDENTIFICATION</scope>
</reference>
<reference evidence="2 3" key="1">
    <citation type="submission" date="2018-11" db="EMBL/GenBank/DDBJ databases">
        <authorList>
            <consortium name="Pathogen Informatics"/>
        </authorList>
    </citation>
    <scope>NUCLEOTIDE SEQUENCE [LARGE SCALE GENOMIC DNA]</scope>
</reference>
<organism evidence="3 4">
    <name type="scientific">Heligmosomoides polygyrus</name>
    <name type="common">Parasitic roundworm</name>
    <dbReference type="NCBI Taxonomy" id="6339"/>
    <lineage>
        <taxon>Eukaryota</taxon>
        <taxon>Metazoa</taxon>
        <taxon>Ecdysozoa</taxon>
        <taxon>Nematoda</taxon>
        <taxon>Chromadorea</taxon>
        <taxon>Rhabditida</taxon>
        <taxon>Rhabditina</taxon>
        <taxon>Rhabditomorpha</taxon>
        <taxon>Strongyloidea</taxon>
        <taxon>Heligmosomidae</taxon>
        <taxon>Heligmosomoides</taxon>
    </lineage>
</organism>
<protein>
    <submittedName>
        <fullName evidence="4">Secreted protein</fullName>
    </submittedName>
</protein>